<gene>
    <name evidence="11 13" type="primary">tmk</name>
    <name evidence="13" type="ORF">NCTC10124_00096</name>
</gene>
<sequence length="214" mass="25143">MFITFEGLDGSGKTTVINELLKKLKDNFKFLDYVLTREPGGKDIKESEKIREMILDSDLEFSPITEALLYTTSRRIHIDKVILPALAQNKIVFCDRYYDSFYAYQGYGRNLGMEFTKTLTELAVGKTIPNLTFFFDISPFETRKRRSENNLINDRLELEDLSFHNRVYEGYLEIIKNNKENRFVVVDATKPVNEIVDFIFNYLVKHKDFVKFLK</sequence>
<dbReference type="Pfam" id="PF02223">
    <property type="entry name" value="Thymidylate_kin"/>
    <property type="match status" value="1"/>
</dbReference>
<dbReference type="GO" id="GO:0006235">
    <property type="term" value="P:dTTP biosynthetic process"/>
    <property type="evidence" value="ECO:0007669"/>
    <property type="project" value="UniProtKB-UniRule"/>
</dbReference>
<dbReference type="InterPro" id="IPR027417">
    <property type="entry name" value="P-loop_NTPase"/>
</dbReference>
<evidence type="ECO:0000256" key="5">
    <source>
        <dbReference type="ARBA" id="ARBA00022727"/>
    </source>
</evidence>
<comment type="similarity">
    <text evidence="1 11">Belongs to the thymidylate kinase family.</text>
</comment>
<dbReference type="GeneID" id="93529861"/>
<evidence type="ECO:0000256" key="8">
    <source>
        <dbReference type="ARBA" id="ARBA00022840"/>
    </source>
</evidence>
<dbReference type="OMA" id="FLYTADH"/>
<dbReference type="RefSeq" id="WP_011283216.1">
    <property type="nucleotide sequence ID" value="NZ_LS991953.1"/>
</dbReference>
<evidence type="ECO:0000256" key="7">
    <source>
        <dbReference type="ARBA" id="ARBA00022777"/>
    </source>
</evidence>
<evidence type="ECO:0000256" key="1">
    <source>
        <dbReference type="ARBA" id="ARBA00009776"/>
    </source>
</evidence>
<dbReference type="FunFam" id="3.40.50.300:FF:000225">
    <property type="entry name" value="Thymidylate kinase"/>
    <property type="match status" value="1"/>
</dbReference>
<dbReference type="GO" id="GO:0004798">
    <property type="term" value="F:dTMP kinase activity"/>
    <property type="evidence" value="ECO:0007669"/>
    <property type="project" value="UniProtKB-UniRule"/>
</dbReference>
<evidence type="ECO:0000256" key="4">
    <source>
        <dbReference type="ARBA" id="ARBA00022679"/>
    </source>
</evidence>
<evidence type="ECO:0000313" key="13">
    <source>
        <dbReference type="EMBL" id="SYV92379.1"/>
    </source>
</evidence>
<evidence type="ECO:0000256" key="11">
    <source>
        <dbReference type="HAMAP-Rule" id="MF_00165"/>
    </source>
</evidence>
<dbReference type="GO" id="GO:0006227">
    <property type="term" value="P:dUDP biosynthetic process"/>
    <property type="evidence" value="ECO:0007669"/>
    <property type="project" value="TreeGrafter"/>
</dbReference>
<comment type="catalytic activity">
    <reaction evidence="9 11">
        <text>dTMP + ATP = dTDP + ADP</text>
        <dbReference type="Rhea" id="RHEA:13517"/>
        <dbReference type="ChEBI" id="CHEBI:30616"/>
        <dbReference type="ChEBI" id="CHEBI:58369"/>
        <dbReference type="ChEBI" id="CHEBI:63528"/>
        <dbReference type="ChEBI" id="CHEBI:456216"/>
        <dbReference type="EC" id="2.7.4.9"/>
    </reaction>
</comment>
<evidence type="ECO:0000256" key="2">
    <source>
        <dbReference type="ARBA" id="ARBA00012980"/>
    </source>
</evidence>
<dbReference type="SUPFAM" id="SSF52540">
    <property type="entry name" value="P-loop containing nucleoside triphosphate hydrolases"/>
    <property type="match status" value="1"/>
</dbReference>
<protein>
    <recommendedName>
        <fullName evidence="3 11">Thymidylate kinase</fullName>
        <ecNumber evidence="2 11">2.7.4.9</ecNumber>
    </recommendedName>
    <alternativeName>
        <fullName evidence="11">dTMP kinase</fullName>
    </alternativeName>
</protein>
<name>A0A3B0P710_MYCSY</name>
<dbReference type="EC" id="2.7.4.9" evidence="2 11"/>
<reference evidence="14" key="1">
    <citation type="submission" date="2018-06" db="EMBL/GenBank/DDBJ databases">
        <authorList>
            <consortium name="Pathogen Informatics"/>
        </authorList>
    </citation>
    <scope>NUCLEOTIDE SEQUENCE [LARGE SCALE GENOMIC DNA]</scope>
    <source>
        <strain evidence="14">NCTC10124</strain>
    </source>
</reference>
<feature type="binding site" evidence="11">
    <location>
        <begin position="7"/>
        <end position="14"/>
    </location>
    <ligand>
        <name>ATP</name>
        <dbReference type="ChEBI" id="CHEBI:30616"/>
    </ligand>
</feature>
<dbReference type="InterPro" id="IPR018094">
    <property type="entry name" value="Thymidylate_kinase"/>
</dbReference>
<dbReference type="SMR" id="A0A3B0P710"/>
<keyword evidence="7 11" id="KW-0418">Kinase</keyword>
<evidence type="ECO:0000259" key="12">
    <source>
        <dbReference type="Pfam" id="PF02223"/>
    </source>
</evidence>
<dbReference type="GO" id="GO:0006233">
    <property type="term" value="P:dTDP biosynthetic process"/>
    <property type="evidence" value="ECO:0007669"/>
    <property type="project" value="InterPro"/>
</dbReference>
<dbReference type="GO" id="GO:0005524">
    <property type="term" value="F:ATP binding"/>
    <property type="evidence" value="ECO:0007669"/>
    <property type="project" value="UniProtKB-UniRule"/>
</dbReference>
<evidence type="ECO:0000256" key="10">
    <source>
        <dbReference type="ARBA" id="ARBA00057735"/>
    </source>
</evidence>
<dbReference type="CDD" id="cd01672">
    <property type="entry name" value="TMPK"/>
    <property type="match status" value="1"/>
</dbReference>
<dbReference type="InterPro" id="IPR039430">
    <property type="entry name" value="Thymidylate_kin-like_dom"/>
</dbReference>
<dbReference type="PANTHER" id="PTHR10344">
    <property type="entry name" value="THYMIDYLATE KINASE"/>
    <property type="match status" value="1"/>
</dbReference>
<evidence type="ECO:0000256" key="6">
    <source>
        <dbReference type="ARBA" id="ARBA00022741"/>
    </source>
</evidence>
<feature type="domain" description="Thymidylate kinase-like" evidence="12">
    <location>
        <begin position="5"/>
        <end position="199"/>
    </location>
</feature>
<proteinExistence type="inferred from homology"/>
<evidence type="ECO:0000256" key="3">
    <source>
        <dbReference type="ARBA" id="ARBA00017144"/>
    </source>
</evidence>
<organism evidence="13 14">
    <name type="scientific">Mycoplasmopsis synoviae</name>
    <name type="common">Mycoplasma synoviae</name>
    <dbReference type="NCBI Taxonomy" id="2109"/>
    <lineage>
        <taxon>Bacteria</taxon>
        <taxon>Bacillati</taxon>
        <taxon>Mycoplasmatota</taxon>
        <taxon>Mycoplasmoidales</taxon>
        <taxon>Metamycoplasmataceae</taxon>
        <taxon>Mycoplasmopsis</taxon>
    </lineage>
</organism>
<keyword evidence="4 11" id="KW-0808">Transferase</keyword>
<dbReference type="NCBIfam" id="TIGR00041">
    <property type="entry name" value="DTMP_kinase"/>
    <property type="match status" value="1"/>
</dbReference>
<keyword evidence="5 11" id="KW-0545">Nucleotide biosynthesis</keyword>
<dbReference type="EMBL" id="LS991953">
    <property type="protein sequence ID" value="SYV92379.1"/>
    <property type="molecule type" value="Genomic_DNA"/>
</dbReference>
<dbReference type="PANTHER" id="PTHR10344:SF4">
    <property type="entry name" value="UMP-CMP KINASE 2, MITOCHONDRIAL"/>
    <property type="match status" value="1"/>
</dbReference>
<evidence type="ECO:0000313" key="14">
    <source>
        <dbReference type="Proteomes" id="UP000259328"/>
    </source>
</evidence>
<keyword evidence="8 11" id="KW-0067">ATP-binding</keyword>
<dbReference type="Gene3D" id="3.40.50.300">
    <property type="entry name" value="P-loop containing nucleotide triphosphate hydrolases"/>
    <property type="match status" value="1"/>
</dbReference>
<evidence type="ECO:0000256" key="9">
    <source>
        <dbReference type="ARBA" id="ARBA00048743"/>
    </source>
</evidence>
<dbReference type="GO" id="GO:0005829">
    <property type="term" value="C:cytosol"/>
    <property type="evidence" value="ECO:0007669"/>
    <property type="project" value="TreeGrafter"/>
</dbReference>
<dbReference type="HAMAP" id="MF_00165">
    <property type="entry name" value="Thymidylate_kinase"/>
    <property type="match status" value="1"/>
</dbReference>
<keyword evidence="6 11" id="KW-0547">Nucleotide-binding</keyword>
<comment type="function">
    <text evidence="10 11">Phosphorylation of dTMP to form dTDP in both de novo and salvage pathways of dTTP synthesis.</text>
</comment>
<dbReference type="Proteomes" id="UP000259328">
    <property type="component" value="Chromosome"/>
</dbReference>
<accession>A0A3B0P710</accession>
<dbReference type="AlphaFoldDB" id="A0A3B0P710"/>